<dbReference type="AlphaFoldDB" id="A0A4R6J9K0"/>
<feature type="transmembrane region" description="Helical" evidence="2">
    <location>
        <begin position="218"/>
        <end position="240"/>
    </location>
</feature>
<reference evidence="3 4" key="1">
    <citation type="submission" date="2019-03" db="EMBL/GenBank/DDBJ databases">
        <title>Sequencing the genomes of 1000 actinobacteria strains.</title>
        <authorList>
            <person name="Klenk H.-P."/>
        </authorList>
    </citation>
    <scope>NUCLEOTIDE SEQUENCE [LARGE SCALE GENOMIC DNA]</scope>
    <source>
        <strain evidence="3 4">DSM 43805</strain>
    </source>
</reference>
<feature type="region of interest" description="Disordered" evidence="1">
    <location>
        <begin position="128"/>
        <end position="172"/>
    </location>
</feature>
<protein>
    <submittedName>
        <fullName evidence="3">Uncharacterized protein</fullName>
    </submittedName>
</protein>
<proteinExistence type="predicted"/>
<feature type="transmembrane region" description="Helical" evidence="2">
    <location>
        <begin position="96"/>
        <end position="117"/>
    </location>
</feature>
<accession>A0A4R6J9K0</accession>
<organism evidence="3 4">
    <name type="scientific">Paractinoplanes brasiliensis</name>
    <dbReference type="NCBI Taxonomy" id="52695"/>
    <lineage>
        <taxon>Bacteria</taxon>
        <taxon>Bacillati</taxon>
        <taxon>Actinomycetota</taxon>
        <taxon>Actinomycetes</taxon>
        <taxon>Micromonosporales</taxon>
        <taxon>Micromonosporaceae</taxon>
        <taxon>Paractinoplanes</taxon>
    </lineage>
</organism>
<feature type="transmembrane region" description="Helical" evidence="2">
    <location>
        <begin position="252"/>
        <end position="271"/>
    </location>
</feature>
<keyword evidence="4" id="KW-1185">Reference proteome</keyword>
<keyword evidence="2" id="KW-0812">Transmembrane</keyword>
<dbReference type="Proteomes" id="UP000294901">
    <property type="component" value="Unassembled WGS sequence"/>
</dbReference>
<comment type="caution">
    <text evidence="3">The sequence shown here is derived from an EMBL/GenBank/DDBJ whole genome shotgun (WGS) entry which is preliminary data.</text>
</comment>
<gene>
    <name evidence="3" type="ORF">C8E87_7745</name>
</gene>
<feature type="transmembrane region" description="Helical" evidence="2">
    <location>
        <begin position="58"/>
        <end position="76"/>
    </location>
</feature>
<sequence length="286" mass="29167">MLVAALLGLSAFLADFVDGPAGRLMVVLTSSGFAWGLAGFLVARSTPYGAGAAVRRSTALLITATVVYYSLILVGTRRWMAGGVVAEGLLDVGLMTAVWVAGSVVAGVVLGILGCLVRRDGLTEHEHLGLRSREDGRAGREQSGSAAGEGGQADRGRSGSTVSEGGEVDRGQVGLTMRNNPAIAAGALGLACGLLAGQGLARAAVARPWWLSGGRSEFFAAFGLGELLMIGLPLGVLVWLATAHRLWRAWPVLLGAGAGAAGGSAVCWVLVEQVAQYAIHGQPIGL</sequence>
<evidence type="ECO:0000256" key="1">
    <source>
        <dbReference type="SAM" id="MobiDB-lite"/>
    </source>
</evidence>
<keyword evidence="2" id="KW-1133">Transmembrane helix</keyword>
<evidence type="ECO:0000256" key="2">
    <source>
        <dbReference type="SAM" id="Phobius"/>
    </source>
</evidence>
<feature type="compositionally biased region" description="Basic and acidic residues" evidence="1">
    <location>
        <begin position="128"/>
        <end position="140"/>
    </location>
</feature>
<evidence type="ECO:0000313" key="3">
    <source>
        <dbReference type="EMBL" id="TDO32289.1"/>
    </source>
</evidence>
<dbReference type="EMBL" id="SNWR01000002">
    <property type="protein sequence ID" value="TDO32289.1"/>
    <property type="molecule type" value="Genomic_DNA"/>
</dbReference>
<name>A0A4R6J9K0_9ACTN</name>
<keyword evidence="2" id="KW-0472">Membrane</keyword>
<evidence type="ECO:0000313" key="4">
    <source>
        <dbReference type="Proteomes" id="UP000294901"/>
    </source>
</evidence>
<feature type="transmembrane region" description="Helical" evidence="2">
    <location>
        <begin position="182"/>
        <end position="206"/>
    </location>
</feature>
<feature type="transmembrane region" description="Helical" evidence="2">
    <location>
        <begin position="24"/>
        <end position="46"/>
    </location>
</feature>